<accession>A0A9P8M9C9</accession>
<dbReference type="Proteomes" id="UP000764110">
    <property type="component" value="Unassembled WGS sequence"/>
</dbReference>
<sequence>MSKALQITSVGWLLISLGHTTSAKDWQENAKFQTLPRLAYACAKAGWYQGSGFFIMNGTSTTRSPMH</sequence>
<dbReference type="EMBL" id="JACEFI010000016">
    <property type="protein sequence ID" value="KAH0594460.1"/>
    <property type="molecule type" value="Genomic_DNA"/>
</dbReference>
<evidence type="ECO:0000256" key="1">
    <source>
        <dbReference type="SAM" id="SignalP"/>
    </source>
</evidence>
<keyword evidence="3" id="KW-1185">Reference proteome</keyword>
<evidence type="ECO:0000313" key="2">
    <source>
        <dbReference type="EMBL" id="KAH0594460.1"/>
    </source>
</evidence>
<evidence type="ECO:0000313" key="3">
    <source>
        <dbReference type="Proteomes" id="UP000764110"/>
    </source>
</evidence>
<feature type="signal peptide" evidence="1">
    <location>
        <begin position="1"/>
        <end position="23"/>
    </location>
</feature>
<protein>
    <submittedName>
        <fullName evidence="2">Uncharacterized protein</fullName>
    </submittedName>
</protein>
<proteinExistence type="predicted"/>
<dbReference type="AlphaFoldDB" id="A0A9P8M9C9"/>
<name>A0A9P8M9C9_9HYPO</name>
<keyword evidence="1" id="KW-0732">Signal</keyword>
<gene>
    <name evidence="2" type="ORF">MHUMG1_07810</name>
</gene>
<reference evidence="2 3" key="1">
    <citation type="submission" date="2020-07" db="EMBL/GenBank/DDBJ databases">
        <title>Metarhizium humberi genome.</title>
        <authorList>
            <person name="Lysoe E."/>
        </authorList>
    </citation>
    <scope>NUCLEOTIDE SEQUENCE [LARGE SCALE GENOMIC DNA]</scope>
    <source>
        <strain evidence="2 3">ESALQ1638</strain>
    </source>
</reference>
<organism evidence="2 3">
    <name type="scientific">Metarhizium humberi</name>
    <dbReference type="NCBI Taxonomy" id="2596975"/>
    <lineage>
        <taxon>Eukaryota</taxon>
        <taxon>Fungi</taxon>
        <taxon>Dikarya</taxon>
        <taxon>Ascomycota</taxon>
        <taxon>Pezizomycotina</taxon>
        <taxon>Sordariomycetes</taxon>
        <taxon>Hypocreomycetidae</taxon>
        <taxon>Hypocreales</taxon>
        <taxon>Clavicipitaceae</taxon>
        <taxon>Metarhizium</taxon>
    </lineage>
</organism>
<feature type="chain" id="PRO_5040274399" evidence="1">
    <location>
        <begin position="24"/>
        <end position="67"/>
    </location>
</feature>
<comment type="caution">
    <text evidence="2">The sequence shown here is derived from an EMBL/GenBank/DDBJ whole genome shotgun (WGS) entry which is preliminary data.</text>
</comment>